<comment type="caution">
    <text evidence="2">The sequence shown here is derived from an EMBL/GenBank/DDBJ whole genome shotgun (WGS) entry which is preliminary data.</text>
</comment>
<feature type="domain" description="DSBA-like thioredoxin" evidence="1">
    <location>
        <begin position="251"/>
        <end position="434"/>
    </location>
</feature>
<dbReference type="RefSeq" id="WP_007620123.1">
    <property type="nucleotide sequence ID" value="NZ_BAEO01000029.1"/>
</dbReference>
<proteinExistence type="predicted"/>
<dbReference type="PANTHER" id="PTHR42943">
    <property type="entry name" value="GLUTATHIONE S-TRANSFERASE KAPPA"/>
    <property type="match status" value="1"/>
</dbReference>
<dbReference type="STRING" id="493475.GARC_2411"/>
<dbReference type="Gene3D" id="3.40.30.10">
    <property type="entry name" value="Glutaredoxin"/>
    <property type="match status" value="2"/>
</dbReference>
<keyword evidence="3" id="KW-1185">Reference proteome</keyword>
<dbReference type="OrthoDB" id="5244108at2"/>
<dbReference type="eggNOG" id="COG3917">
    <property type="taxonomic scope" value="Bacteria"/>
</dbReference>
<reference evidence="2 3" key="1">
    <citation type="journal article" date="2017" name="Antonie Van Leeuwenhoek">
        <title>Rhizobium rhizosphaerae sp. nov., a novel species isolated from rice rhizosphere.</title>
        <authorList>
            <person name="Zhao J.J."/>
            <person name="Zhang J."/>
            <person name="Zhang R.J."/>
            <person name="Zhang C.W."/>
            <person name="Yin H.Q."/>
            <person name="Zhang X.X."/>
        </authorList>
    </citation>
    <scope>NUCLEOTIDE SEQUENCE [LARGE SCALE GENOMIC DNA]</scope>
    <source>
        <strain evidence="2 3">BSs20135</strain>
    </source>
</reference>
<name>K6YMI1_9ALTE</name>
<evidence type="ECO:0000313" key="2">
    <source>
        <dbReference type="EMBL" id="GAC19377.1"/>
    </source>
</evidence>
<evidence type="ECO:0000259" key="1">
    <source>
        <dbReference type="Pfam" id="PF01323"/>
    </source>
</evidence>
<dbReference type="InterPro" id="IPR001853">
    <property type="entry name" value="DSBA-like_thioredoxin_dom"/>
</dbReference>
<protein>
    <submittedName>
        <fullName evidence="2">DSBA-like thioredoxin domain protein</fullName>
    </submittedName>
</protein>
<dbReference type="GO" id="GO:0016491">
    <property type="term" value="F:oxidoreductase activity"/>
    <property type="evidence" value="ECO:0007669"/>
    <property type="project" value="InterPro"/>
</dbReference>
<dbReference type="Proteomes" id="UP000006327">
    <property type="component" value="Unassembled WGS sequence"/>
</dbReference>
<dbReference type="Pfam" id="PF01323">
    <property type="entry name" value="DSBA"/>
    <property type="match status" value="1"/>
</dbReference>
<evidence type="ECO:0000313" key="3">
    <source>
        <dbReference type="Proteomes" id="UP000006327"/>
    </source>
</evidence>
<accession>K6YMI1</accession>
<gene>
    <name evidence="2" type="ORF">GARC_2411</name>
</gene>
<dbReference type="InterPro" id="IPR051924">
    <property type="entry name" value="GST_Kappa/NadH"/>
</dbReference>
<dbReference type="AlphaFoldDB" id="K6YMI1"/>
<sequence>MKNLIKSYITDIILSENRKNKQASKAEQKRLKLGLPHTLEVFLAIDDPLSYLLLQVLPEIQQRYKLTLKIKTVLKKQSDMFPESQLWNVNVLSDSKRLAKLYQLNAPMQSCHDEQVTLLASCWLVSLETQNNFIDQALPIFAAYWNENTADLECLINKEANTDIANNLTTYQAMLDANDAYLLKKGHYLAASILYAGEWYWGLERLHYLEQRLNKLLSLDEPQLKYHKLHELYQPLTNNWQPKADKLKTPLVIYFSVRSPYSYLGLVRAVKLADHYQVPLELKPVLPMLMRGLPVPPKKSIYIALDVKREAQCYGIPFGKIADPLGKGVERCYSLFDFAVSQGKGTEFMLNFTRSVWAERIRSETNQGLKNIVEQSGLDWQQAKIQLKDNSWRIWADNNLKEIYSLGLWGVPSFKYENTAVFGQDKLLFVEQAIRENLKPQG</sequence>
<dbReference type="SUPFAM" id="SSF52833">
    <property type="entry name" value="Thioredoxin-like"/>
    <property type="match status" value="2"/>
</dbReference>
<organism evidence="2 3">
    <name type="scientific">Paraglaciecola arctica BSs20135</name>
    <dbReference type="NCBI Taxonomy" id="493475"/>
    <lineage>
        <taxon>Bacteria</taxon>
        <taxon>Pseudomonadati</taxon>
        <taxon>Pseudomonadota</taxon>
        <taxon>Gammaproteobacteria</taxon>
        <taxon>Alteromonadales</taxon>
        <taxon>Alteromonadaceae</taxon>
        <taxon>Paraglaciecola</taxon>
    </lineage>
</organism>
<dbReference type="InterPro" id="IPR036249">
    <property type="entry name" value="Thioredoxin-like_sf"/>
</dbReference>
<dbReference type="EMBL" id="BAEO01000029">
    <property type="protein sequence ID" value="GAC19377.1"/>
    <property type="molecule type" value="Genomic_DNA"/>
</dbReference>
<dbReference type="PANTHER" id="PTHR42943:SF2">
    <property type="entry name" value="GLUTATHIONE S-TRANSFERASE KAPPA 1"/>
    <property type="match status" value="1"/>
</dbReference>